<proteinExistence type="predicted"/>
<keyword evidence="2" id="KW-1185">Reference proteome</keyword>
<protein>
    <submittedName>
        <fullName evidence="1">Uncharacterized protein</fullName>
    </submittedName>
</protein>
<accession>A0AA88U8D9</accession>
<organism evidence="1 2">
    <name type="scientific">Escallonia rubra</name>
    <dbReference type="NCBI Taxonomy" id="112253"/>
    <lineage>
        <taxon>Eukaryota</taxon>
        <taxon>Viridiplantae</taxon>
        <taxon>Streptophyta</taxon>
        <taxon>Embryophyta</taxon>
        <taxon>Tracheophyta</taxon>
        <taxon>Spermatophyta</taxon>
        <taxon>Magnoliopsida</taxon>
        <taxon>eudicotyledons</taxon>
        <taxon>Gunneridae</taxon>
        <taxon>Pentapetalae</taxon>
        <taxon>asterids</taxon>
        <taxon>campanulids</taxon>
        <taxon>Escalloniales</taxon>
        <taxon>Escalloniaceae</taxon>
        <taxon>Escallonia</taxon>
    </lineage>
</organism>
<sequence length="192" mass="21126">MGDNFRWKRGTRAMLSVGLSSARLGLRAATTGLPVPSCELGHETQAKAWASWSLEMGATREAGFTEQRPPHAYDSGRITSRCTVGPLGLTGCLKWTATFSFSHFSSFPSPCEEDVLEKGKEIMLKPATIRSYMWRKRARFQIEEGIEGDVGSRVKVGPTCCNYRLARSKMRVGPRDPSEDMGHVVLKDGGIA</sequence>
<dbReference type="AlphaFoldDB" id="A0AA88U8D9"/>
<reference evidence="1" key="1">
    <citation type="submission" date="2022-12" db="EMBL/GenBank/DDBJ databases">
        <title>Draft genome assemblies for two species of Escallonia (Escalloniales).</title>
        <authorList>
            <person name="Chanderbali A."/>
            <person name="Dervinis C."/>
            <person name="Anghel I."/>
            <person name="Soltis D."/>
            <person name="Soltis P."/>
            <person name="Zapata F."/>
        </authorList>
    </citation>
    <scope>NUCLEOTIDE SEQUENCE</scope>
    <source>
        <strain evidence="1">UCBG92.1500</strain>
        <tissue evidence="1">Leaf</tissue>
    </source>
</reference>
<name>A0AA88U8D9_9ASTE</name>
<comment type="caution">
    <text evidence="1">The sequence shown here is derived from an EMBL/GenBank/DDBJ whole genome shotgun (WGS) entry which is preliminary data.</text>
</comment>
<evidence type="ECO:0000313" key="2">
    <source>
        <dbReference type="Proteomes" id="UP001187471"/>
    </source>
</evidence>
<dbReference type="Proteomes" id="UP001187471">
    <property type="component" value="Unassembled WGS sequence"/>
</dbReference>
<gene>
    <name evidence="1" type="ORF">RJ640_001092</name>
</gene>
<dbReference type="AntiFam" id="ANF00038">
    <property type="entry name" value="Overlaps SRP RNA, same strand"/>
</dbReference>
<evidence type="ECO:0000313" key="1">
    <source>
        <dbReference type="EMBL" id="KAK2965672.1"/>
    </source>
</evidence>
<dbReference type="EMBL" id="JAVXUO010003192">
    <property type="protein sequence ID" value="KAK2965672.1"/>
    <property type="molecule type" value="Genomic_DNA"/>
</dbReference>